<keyword evidence="1" id="KW-0175">Coiled coil</keyword>
<feature type="compositionally biased region" description="Basic residues" evidence="2">
    <location>
        <begin position="12"/>
        <end position="35"/>
    </location>
</feature>
<dbReference type="EMBL" id="LFWV01000024">
    <property type="protein sequence ID" value="KON31792.1"/>
    <property type="molecule type" value="Genomic_DNA"/>
</dbReference>
<evidence type="ECO:0000313" key="3">
    <source>
        <dbReference type="EMBL" id="KON31792.1"/>
    </source>
</evidence>
<reference evidence="4" key="1">
    <citation type="submission" date="2015-06" db="EMBL/GenBank/DDBJ databases">
        <title>New insights into the roles of widespread benthic archaea in carbon and nitrogen cycling.</title>
        <authorList>
            <person name="Lazar C.S."/>
            <person name="Baker B.J."/>
            <person name="Seitz K.W."/>
            <person name="Hyde A.S."/>
            <person name="Dick G.J."/>
            <person name="Hinrichs K.-U."/>
            <person name="Teske A.P."/>
        </authorList>
    </citation>
    <scope>NUCLEOTIDE SEQUENCE [LARGE SCALE GENOMIC DNA]</scope>
</reference>
<proteinExistence type="predicted"/>
<gene>
    <name evidence="3" type="ORF">AC478_02190</name>
</gene>
<accession>A0A0M0BT52</accession>
<feature type="compositionally biased region" description="Low complexity" evidence="2">
    <location>
        <begin position="1"/>
        <end position="10"/>
    </location>
</feature>
<dbReference type="Proteomes" id="UP000054016">
    <property type="component" value="Unassembled WGS sequence"/>
</dbReference>
<evidence type="ECO:0000256" key="1">
    <source>
        <dbReference type="SAM" id="Coils"/>
    </source>
</evidence>
<protein>
    <submittedName>
        <fullName evidence="3">Uncharacterized protein</fullName>
    </submittedName>
</protein>
<sequence>MSYGSQSGSRRGTGRGRGKVHHEKAKRKGKKHRSGGKYLLKDSESATFEEVVEKTLGRLSNLGSQTFAFSPFSPYYEDWLLSLKSVLSEFESNSAVNVDEEFVKERSQVIVDVELKLAERRREEAVLEKATRMLAKQNNLLVQTDTEYTRATQKLALERKREVKGLTHKVHDLEEELEETNQTKASVFSPFARRAKSQKVADVTRKLDAAKSELESVAKEFEVKQEKLHDDYEKKKQEVIAQTRSLENKVGGLETDGSVEDRRVACEELIKAVKAILQRKRLSLQ</sequence>
<name>A0A0M0BT52_9ARCH</name>
<evidence type="ECO:0000256" key="2">
    <source>
        <dbReference type="SAM" id="MobiDB-lite"/>
    </source>
</evidence>
<evidence type="ECO:0000313" key="4">
    <source>
        <dbReference type="Proteomes" id="UP000054016"/>
    </source>
</evidence>
<dbReference type="AlphaFoldDB" id="A0A0M0BT52"/>
<feature type="coiled-coil region" evidence="1">
    <location>
        <begin position="156"/>
        <end position="249"/>
    </location>
</feature>
<comment type="caution">
    <text evidence="3">The sequence shown here is derived from an EMBL/GenBank/DDBJ whole genome shotgun (WGS) entry which is preliminary data.</text>
</comment>
<organism evidence="3 4">
    <name type="scientific">miscellaneous Crenarchaeota group-1 archaeon SG8-32-3</name>
    <dbReference type="NCBI Taxonomy" id="1685125"/>
    <lineage>
        <taxon>Archaea</taxon>
        <taxon>Candidatus Bathyarchaeota</taxon>
        <taxon>MCG-1</taxon>
    </lineage>
</organism>
<feature type="region of interest" description="Disordered" evidence="2">
    <location>
        <begin position="1"/>
        <end position="40"/>
    </location>
</feature>